<feature type="compositionally biased region" description="Basic and acidic residues" evidence="1">
    <location>
        <begin position="791"/>
        <end position="808"/>
    </location>
</feature>
<dbReference type="PANTHER" id="PTHR35310:SF1">
    <property type="entry name" value="CELL WALL INTEGRITY_STRESS RESPONSE COMPONENT-LIKE PROTEIN"/>
    <property type="match status" value="1"/>
</dbReference>
<dbReference type="InterPro" id="IPR011043">
    <property type="entry name" value="Gal_Oxase/kelch_b-propeller"/>
</dbReference>
<feature type="region of interest" description="Disordered" evidence="1">
    <location>
        <begin position="719"/>
        <end position="824"/>
    </location>
</feature>
<dbReference type="Gene3D" id="2.120.10.80">
    <property type="entry name" value="Kelch-type beta propeller"/>
    <property type="match status" value="1"/>
</dbReference>
<feature type="compositionally biased region" description="Low complexity" evidence="1">
    <location>
        <begin position="745"/>
        <end position="766"/>
    </location>
</feature>
<sequence length="1131" mass="125298">MSWTQLHPNDESMMKKANGGMVSLEFDGTDYLFMVGGMGPTPAVKHPQFQYVYDQMGRVITNEQLLYKLSNGQFTVPSVSGHCCPPNGAFTIDKINQNKGIMVGGASASNVYMFTVTRNTIHWENVTISGEGLWNERLYHASAIINVDSTSPALVVIGGASGIIELTKECLLFDNITTGQFSCKKIPLPNSVTDRYNHSLTAVAMSPNCVWLVIVGGTEGFMNHAPITDTNRLIMIAELVNIEAGEWTVQSVLDGNDLTSKKYQEKYLSYSKTRTWWMDQLIEYPTEKVMKLQRYIQSLHQELQVAHENKVSLQEALTEANKQGSKVDGSQLVIMNEKLEQVLKQKQILTEDNEKLRATVAYNEVYITEIEEEKKQVEEEKRKVEDENKQAKKEKKEAEEEKRQLEEQYLIDKQITKKLKAKVAVNDVYITELEEENEKVEKKYHKEKQITKELKAKVADNELCTAKLLKEKEEWDLTKVTNTKEVQFDYMIPSMDNLECLSDVQVAEKKLFLIQGDKPQLMNWEKYGLRIGVQEGSLLSSETVEAAVVALVGGQFEFPPNTVLVSAVYAVSLSKPLLKRLKLEIQHCIDLRGRPDLAQYLKFAIAPVSTPSLPYQFSLIEGGEFSSNGGYGFIERKDFCLVCILGLLIVSMTGGGGGGGQQQQGTGSQGAGVVPAQGGNAPVPQQQPVVNPQTQGEQSQEGQQPQGGDALTVLAQQQQPGVNEQTNGQQGEEGQEGQEQDAQLQSGDQSQSQNEQQEEGNLQKGGNQQGGKAERESKKQPEQLELQQQKGGREEDPVHVEIIDGKEDQIDENSIPVSTGSVTSPLASPVAAFESKNKIEVLDKPQADSKDVHSTGVKEATNYAGLVYYEKDDVGDLVTFTAAKKLNALLEIIKKEYPQAKRGPYTYFHIASPDGFVELNLNAPQDEPFTGWSIKPHIKPCRLYQDDINNFGDKDYPLPPSCPISVYGSPDAVPTLNYSVPLMGVVRPVTIYILASLRITNTASSNVGPGVPATVDVERVKRIINDVLVSHHAALNSLKSSLSDLADQLYTARLITDQVKETCSMDAFVAEFKASLNFKRKLPQVQEHCQKFLSSFIAVRGSYADAAIALGEDWIEAINELGFDYNINLDA</sequence>
<dbReference type="EnsemblMetazoa" id="Aqu2.1.21805_001">
    <property type="protein sequence ID" value="Aqu2.1.21805_001"/>
    <property type="gene ID" value="Aqu2.1.21805"/>
</dbReference>
<dbReference type="InParanoid" id="A0A1X7U231"/>
<dbReference type="PANTHER" id="PTHR35310">
    <property type="entry name" value="CELL WALL INTEGRITY/STRESS RESPONSE COMPONENT-LIKE PROTEIN"/>
    <property type="match status" value="1"/>
</dbReference>
<organism evidence="2">
    <name type="scientific">Amphimedon queenslandica</name>
    <name type="common">Sponge</name>
    <dbReference type="NCBI Taxonomy" id="400682"/>
    <lineage>
        <taxon>Eukaryota</taxon>
        <taxon>Metazoa</taxon>
        <taxon>Porifera</taxon>
        <taxon>Demospongiae</taxon>
        <taxon>Heteroscleromorpha</taxon>
        <taxon>Haplosclerida</taxon>
        <taxon>Niphatidae</taxon>
        <taxon>Amphimedon</taxon>
    </lineage>
</organism>
<proteinExistence type="predicted"/>
<feature type="region of interest" description="Disordered" evidence="1">
    <location>
        <begin position="377"/>
        <end position="403"/>
    </location>
</feature>
<accession>A0A1X7U231</accession>
<feature type="region of interest" description="Disordered" evidence="1">
    <location>
        <begin position="656"/>
        <end position="707"/>
    </location>
</feature>
<dbReference type="OrthoDB" id="10251809at2759"/>
<dbReference type="InterPro" id="IPR015915">
    <property type="entry name" value="Kelch-typ_b-propeller"/>
</dbReference>
<dbReference type="SUPFAM" id="SSF50965">
    <property type="entry name" value="Galactose oxidase, central domain"/>
    <property type="match status" value="1"/>
</dbReference>
<evidence type="ECO:0000256" key="1">
    <source>
        <dbReference type="SAM" id="MobiDB-lite"/>
    </source>
</evidence>
<name>A0A1X7U231_AMPQE</name>
<protein>
    <submittedName>
        <fullName evidence="2">Uncharacterized protein</fullName>
    </submittedName>
</protein>
<feature type="compositionally biased region" description="Polar residues" evidence="1">
    <location>
        <begin position="815"/>
        <end position="824"/>
    </location>
</feature>
<dbReference type="AlphaFoldDB" id="A0A1X7U231"/>
<feature type="compositionally biased region" description="Basic and acidic residues" evidence="1">
    <location>
        <begin position="772"/>
        <end position="782"/>
    </location>
</feature>
<feature type="compositionally biased region" description="Low complexity" evidence="1">
    <location>
        <begin position="671"/>
        <end position="707"/>
    </location>
</feature>
<reference evidence="2" key="1">
    <citation type="submission" date="2017-05" db="UniProtKB">
        <authorList>
            <consortium name="EnsemblMetazoa"/>
        </authorList>
    </citation>
    <scope>IDENTIFICATION</scope>
</reference>
<feature type="compositionally biased region" description="Gly residues" evidence="1">
    <location>
        <begin position="656"/>
        <end position="670"/>
    </location>
</feature>
<evidence type="ECO:0000313" key="2">
    <source>
        <dbReference type="EnsemblMetazoa" id="Aqu2.1.21805_001"/>
    </source>
</evidence>